<feature type="domain" description="Heparinase II/III-like C-terminal" evidence="2">
    <location>
        <begin position="326"/>
        <end position="580"/>
    </location>
</feature>
<protein>
    <submittedName>
        <fullName evidence="3">Heparinase</fullName>
    </submittedName>
</protein>
<proteinExistence type="predicted"/>
<evidence type="ECO:0000313" key="3">
    <source>
        <dbReference type="EMBL" id="HHL43078.1"/>
    </source>
</evidence>
<dbReference type="Gene3D" id="2.70.98.70">
    <property type="match status" value="1"/>
</dbReference>
<dbReference type="GO" id="GO:0030313">
    <property type="term" value="C:cell envelope"/>
    <property type="evidence" value="ECO:0007669"/>
    <property type="project" value="UniProtKB-SubCell"/>
</dbReference>
<name>A0A7C5QWE0_9PROT</name>
<sequence>MTRRIKFSHIIGTALANRYWQIADDFGAPMRAIRLKVVQTPQFNAFPDIVTQGNLEQGLRILDGRFVIGSQILDVGAHGDPWSNPAPSERYARRLHSFFWLDDLASIVTDKRYLRKKPGQDMRARERARYLVERWVAVYGDWNRYAWQPDILTHRVYYWLKNWNILLSGETDGKSTEQPDINLVKQLKRLRLSYKRVSPGLSKFKAAATIVIAGACIESLKSGFLDRGLDWLDDEIEKQILLDGGHASRNVDTTIQLLEILMVTDSALEAAGISGSPDIRRAIDRIVPFVSFMCAPDGGTFSFNGSGIGQVKPIRELVARARVKARQFGVAPNSKYQRLERNDTVLFMDAGSSPDRPYDFEAHLAPLAFELANNAGRLIVNCGWNADQPSGWHEAVRATSAHSTLILDGANAGDILAPGFARRVLGDAIVRDAGPVTSSRKEEENGIWLEGVHEGYRKQYGLAHRRRIYMDHRGRDIRGEDSLFVPLGDSPVRNDEIPFEIRFHLHPDVKVTLAQDENSALLIQPGKTGWRFRTDAGPLKLEKSVYLAKGNKPRRTEQLVIYGRAYGDSDGQTKSNRVRWSLKRMGEIDAF</sequence>
<dbReference type="Gene3D" id="1.50.10.100">
    <property type="entry name" value="Chondroitin AC/alginate lyase"/>
    <property type="match status" value="1"/>
</dbReference>
<gene>
    <name evidence="3" type="ORF">ENJ42_05625</name>
</gene>
<dbReference type="InterPro" id="IPR012480">
    <property type="entry name" value="Hepar_II_III_C"/>
</dbReference>
<comment type="subcellular location">
    <subcellularLocation>
        <location evidence="1">Cell envelope</location>
    </subcellularLocation>
</comment>
<evidence type="ECO:0000259" key="2">
    <source>
        <dbReference type="Pfam" id="PF07940"/>
    </source>
</evidence>
<accession>A0A7C5QWE0</accession>
<reference evidence="3" key="1">
    <citation type="journal article" date="2020" name="mSystems">
        <title>Genome- and Community-Level Interaction Insights into Carbon Utilization and Element Cycling Functions of Hydrothermarchaeota in Hydrothermal Sediment.</title>
        <authorList>
            <person name="Zhou Z."/>
            <person name="Liu Y."/>
            <person name="Xu W."/>
            <person name="Pan J."/>
            <person name="Luo Z.H."/>
            <person name="Li M."/>
        </authorList>
    </citation>
    <scope>NUCLEOTIDE SEQUENCE [LARGE SCALE GENOMIC DNA]</scope>
    <source>
        <strain evidence="3">HyVt-485</strain>
    </source>
</reference>
<comment type="caution">
    <text evidence="3">The sequence shown here is derived from an EMBL/GenBank/DDBJ whole genome shotgun (WGS) entry which is preliminary data.</text>
</comment>
<dbReference type="Pfam" id="PF07940">
    <property type="entry name" value="Hepar_II_III_C"/>
    <property type="match status" value="1"/>
</dbReference>
<dbReference type="GO" id="GO:0016829">
    <property type="term" value="F:lyase activity"/>
    <property type="evidence" value="ECO:0007669"/>
    <property type="project" value="InterPro"/>
</dbReference>
<dbReference type="Proteomes" id="UP000885830">
    <property type="component" value="Unassembled WGS sequence"/>
</dbReference>
<dbReference type="InterPro" id="IPR008929">
    <property type="entry name" value="Chondroitin_lyas"/>
</dbReference>
<evidence type="ECO:0000256" key="1">
    <source>
        <dbReference type="ARBA" id="ARBA00004196"/>
    </source>
</evidence>
<dbReference type="EMBL" id="DRMJ01000287">
    <property type="protein sequence ID" value="HHL43078.1"/>
    <property type="molecule type" value="Genomic_DNA"/>
</dbReference>
<dbReference type="AlphaFoldDB" id="A0A7C5QWE0"/>
<organism evidence="3">
    <name type="scientific">Hellea balneolensis</name>
    <dbReference type="NCBI Taxonomy" id="287478"/>
    <lineage>
        <taxon>Bacteria</taxon>
        <taxon>Pseudomonadati</taxon>
        <taxon>Pseudomonadota</taxon>
        <taxon>Alphaproteobacteria</taxon>
        <taxon>Maricaulales</taxon>
        <taxon>Robiginitomaculaceae</taxon>
        <taxon>Hellea</taxon>
    </lineage>
</organism>